<gene>
    <name evidence="1" type="ordered locus">BURPS1106A_A1164</name>
</gene>
<reference evidence="2" key="1">
    <citation type="submission" date="2007-02" db="EMBL/GenBank/DDBJ databases">
        <authorList>
            <person name="DeShazer D."/>
            <person name="Woods D.E."/>
            <person name="Nierman W.C."/>
        </authorList>
    </citation>
    <scope>NUCLEOTIDE SEQUENCE [LARGE SCALE GENOMIC DNA]</scope>
    <source>
        <strain evidence="2">1106a</strain>
    </source>
</reference>
<protein>
    <submittedName>
        <fullName evidence="1">Uncharacterized protein</fullName>
    </submittedName>
</protein>
<dbReference type="KEGG" id="bpl:BURPS1106A_A1164"/>
<accession>A3P4D9</accession>
<evidence type="ECO:0000313" key="1">
    <source>
        <dbReference type="EMBL" id="ABN95552.1"/>
    </source>
</evidence>
<dbReference type="Proteomes" id="UP000006738">
    <property type="component" value="Chromosome II"/>
</dbReference>
<organism evidence="1 2">
    <name type="scientific">Burkholderia pseudomallei (strain 1106a)</name>
    <dbReference type="NCBI Taxonomy" id="357348"/>
    <lineage>
        <taxon>Bacteria</taxon>
        <taxon>Pseudomonadati</taxon>
        <taxon>Pseudomonadota</taxon>
        <taxon>Betaproteobacteria</taxon>
        <taxon>Burkholderiales</taxon>
        <taxon>Burkholderiaceae</taxon>
        <taxon>Burkholderia</taxon>
        <taxon>pseudomallei group</taxon>
    </lineage>
</organism>
<dbReference type="HOGENOM" id="CLU_165316_0_0_4"/>
<name>A3P4D9_BURP0</name>
<sequence>MRIRSAAPGACGMTVGDRRGGADALALRSRATCAWLWRGRIHPQARARSIRALEPAFGVAVAALGRSAARRGCRATWRVRRAPCSRRRACAAARFASCIDDRRQNRVKRGRDAGKARVKHG</sequence>
<proteinExistence type="predicted"/>
<evidence type="ECO:0000313" key="2">
    <source>
        <dbReference type="Proteomes" id="UP000006738"/>
    </source>
</evidence>
<dbReference type="RefSeq" id="WP_004532781.1">
    <property type="nucleotide sequence ID" value="NC_009078.1"/>
</dbReference>
<dbReference type="GeneID" id="93064739"/>
<dbReference type="AlphaFoldDB" id="A3P4D9"/>
<dbReference type="EMBL" id="CP000573">
    <property type="protein sequence ID" value="ABN95552.1"/>
    <property type="molecule type" value="Genomic_DNA"/>
</dbReference>